<evidence type="ECO:0000313" key="6">
    <source>
        <dbReference type="EMBL" id="MFN0291951.1"/>
    </source>
</evidence>
<evidence type="ECO:0000256" key="4">
    <source>
        <dbReference type="SAM" id="Phobius"/>
    </source>
</evidence>
<dbReference type="Proteomes" id="UP001517367">
    <property type="component" value="Unassembled WGS sequence"/>
</dbReference>
<dbReference type="RefSeq" id="WP_138730793.1">
    <property type="nucleotide sequence ID" value="NZ_SRMP02000016.1"/>
</dbReference>
<name>A0ABW9JJ27_9SPHI</name>
<sequence>MQLSSLFISLDHLVMLVLLFAGCFYQLAVFLYSPGQVWRIWQVLLWGVLMSYNVVSVIFPNEELPVPLSLQYIFRYGVGFLLGSCFPLYFYKAHGITEFAIHVRFGLPVCYGLPFLLFFVIMFPLGKDLELILYWVMALPVIYTYSLFGVLSLAVYRKFGEKGRLHFDGNLEELLLSCISVAPWLVASLFVYLKVDPWVELWCTNIGFLLVWLLIVARDVRRKVVELRLSVHHSVEQQLTFQDSCFAYGLSKREVEVAELLCAGLTYREIGEQLYISLHTVDNHVRHIFAKVEVNRKMDLLAKLRPDGNG</sequence>
<keyword evidence="4" id="KW-0472">Membrane</keyword>
<dbReference type="PROSITE" id="PS50043">
    <property type="entry name" value="HTH_LUXR_2"/>
    <property type="match status" value="1"/>
</dbReference>
<evidence type="ECO:0000256" key="2">
    <source>
        <dbReference type="ARBA" id="ARBA00023125"/>
    </source>
</evidence>
<evidence type="ECO:0000256" key="3">
    <source>
        <dbReference type="ARBA" id="ARBA00023163"/>
    </source>
</evidence>
<feature type="transmembrane region" description="Helical" evidence="4">
    <location>
        <begin position="132"/>
        <end position="154"/>
    </location>
</feature>
<dbReference type="CDD" id="cd06170">
    <property type="entry name" value="LuxR_C_like"/>
    <property type="match status" value="1"/>
</dbReference>
<keyword evidence="2" id="KW-0238">DNA-binding</keyword>
<dbReference type="InterPro" id="IPR000792">
    <property type="entry name" value="Tscrpt_reg_LuxR_C"/>
</dbReference>
<feature type="domain" description="HTH luxR-type" evidence="5">
    <location>
        <begin position="243"/>
        <end position="308"/>
    </location>
</feature>
<keyword evidence="3" id="KW-0804">Transcription</keyword>
<keyword evidence="7" id="KW-1185">Reference proteome</keyword>
<organism evidence="6 7">
    <name type="scientific">Pedobacter helvus</name>
    <dbReference type="NCBI Taxonomy" id="2563444"/>
    <lineage>
        <taxon>Bacteria</taxon>
        <taxon>Pseudomonadati</taxon>
        <taxon>Bacteroidota</taxon>
        <taxon>Sphingobacteriia</taxon>
        <taxon>Sphingobacteriales</taxon>
        <taxon>Sphingobacteriaceae</taxon>
        <taxon>Pedobacter</taxon>
    </lineage>
</organism>
<dbReference type="SUPFAM" id="SSF46894">
    <property type="entry name" value="C-terminal effector domain of the bipartite response regulators"/>
    <property type="match status" value="1"/>
</dbReference>
<feature type="transmembrane region" description="Helical" evidence="4">
    <location>
        <begin position="12"/>
        <end position="31"/>
    </location>
</feature>
<proteinExistence type="predicted"/>
<keyword evidence="1" id="KW-0805">Transcription regulation</keyword>
<protein>
    <submittedName>
        <fullName evidence="6">Helix-turn-helix transcriptional regulator</fullName>
    </submittedName>
</protein>
<dbReference type="PROSITE" id="PS00622">
    <property type="entry name" value="HTH_LUXR_1"/>
    <property type="match status" value="1"/>
</dbReference>
<dbReference type="InterPro" id="IPR036388">
    <property type="entry name" value="WH-like_DNA-bd_sf"/>
</dbReference>
<dbReference type="Pfam" id="PF00196">
    <property type="entry name" value="GerE"/>
    <property type="match status" value="1"/>
</dbReference>
<feature type="transmembrane region" description="Helical" evidence="4">
    <location>
        <begin position="103"/>
        <end position="126"/>
    </location>
</feature>
<evidence type="ECO:0000256" key="1">
    <source>
        <dbReference type="ARBA" id="ARBA00023015"/>
    </source>
</evidence>
<keyword evidence="4" id="KW-1133">Transmembrane helix</keyword>
<dbReference type="PANTHER" id="PTHR44688:SF16">
    <property type="entry name" value="DNA-BINDING TRANSCRIPTIONAL ACTIVATOR DEVR_DOSR"/>
    <property type="match status" value="1"/>
</dbReference>
<dbReference type="PANTHER" id="PTHR44688">
    <property type="entry name" value="DNA-BINDING TRANSCRIPTIONAL ACTIVATOR DEVR_DOSR"/>
    <property type="match status" value="1"/>
</dbReference>
<dbReference type="InterPro" id="IPR016032">
    <property type="entry name" value="Sig_transdc_resp-reg_C-effctor"/>
</dbReference>
<dbReference type="EMBL" id="SRMP02000016">
    <property type="protein sequence ID" value="MFN0291951.1"/>
    <property type="molecule type" value="Genomic_DNA"/>
</dbReference>
<dbReference type="SMART" id="SM00421">
    <property type="entry name" value="HTH_LUXR"/>
    <property type="match status" value="1"/>
</dbReference>
<feature type="transmembrane region" description="Helical" evidence="4">
    <location>
        <begin position="43"/>
        <end position="60"/>
    </location>
</feature>
<feature type="transmembrane region" description="Helical" evidence="4">
    <location>
        <begin position="174"/>
        <end position="193"/>
    </location>
</feature>
<evidence type="ECO:0000313" key="7">
    <source>
        <dbReference type="Proteomes" id="UP001517367"/>
    </source>
</evidence>
<reference evidence="6 7" key="1">
    <citation type="submission" date="2024-12" db="EMBL/GenBank/DDBJ databases">
        <authorList>
            <person name="Hu S."/>
        </authorList>
    </citation>
    <scope>NUCLEOTIDE SEQUENCE [LARGE SCALE GENOMIC DNA]</scope>
    <source>
        <strain evidence="6 7">P-25</strain>
    </source>
</reference>
<comment type="caution">
    <text evidence="6">The sequence shown here is derived from an EMBL/GenBank/DDBJ whole genome shotgun (WGS) entry which is preliminary data.</text>
</comment>
<evidence type="ECO:0000259" key="5">
    <source>
        <dbReference type="PROSITE" id="PS50043"/>
    </source>
</evidence>
<dbReference type="Gene3D" id="1.10.10.10">
    <property type="entry name" value="Winged helix-like DNA-binding domain superfamily/Winged helix DNA-binding domain"/>
    <property type="match status" value="1"/>
</dbReference>
<feature type="transmembrane region" description="Helical" evidence="4">
    <location>
        <begin position="72"/>
        <end position="91"/>
    </location>
</feature>
<gene>
    <name evidence="6" type="ORF">E5L68_011155</name>
</gene>
<feature type="transmembrane region" description="Helical" evidence="4">
    <location>
        <begin position="199"/>
        <end position="217"/>
    </location>
</feature>
<keyword evidence="4" id="KW-0812">Transmembrane</keyword>
<accession>A0ABW9JJ27</accession>
<dbReference type="PRINTS" id="PR00038">
    <property type="entry name" value="HTHLUXR"/>
</dbReference>